<name>A0A368SS45_SETIT</name>
<evidence type="ECO:0000256" key="1">
    <source>
        <dbReference type="SAM" id="MobiDB-lite"/>
    </source>
</evidence>
<proteinExistence type="predicted"/>
<reference evidence="2" key="2">
    <citation type="submission" date="2015-07" db="EMBL/GenBank/DDBJ databases">
        <authorList>
            <person name="Noorani M."/>
        </authorList>
    </citation>
    <scope>NUCLEOTIDE SEQUENCE</scope>
    <source>
        <strain evidence="2">Yugu1</strain>
    </source>
</reference>
<gene>
    <name evidence="2" type="ORF">SETIT_9G435500v2</name>
</gene>
<dbReference type="EMBL" id="CM003536">
    <property type="protein sequence ID" value="RCV45213.1"/>
    <property type="molecule type" value="Genomic_DNA"/>
</dbReference>
<accession>A0A368SS45</accession>
<dbReference type="AlphaFoldDB" id="A0A368SS45"/>
<organism evidence="2">
    <name type="scientific">Setaria italica</name>
    <name type="common">Foxtail millet</name>
    <name type="synonym">Panicum italicum</name>
    <dbReference type="NCBI Taxonomy" id="4555"/>
    <lineage>
        <taxon>Eukaryota</taxon>
        <taxon>Viridiplantae</taxon>
        <taxon>Streptophyta</taxon>
        <taxon>Embryophyta</taxon>
        <taxon>Tracheophyta</taxon>
        <taxon>Spermatophyta</taxon>
        <taxon>Magnoliopsida</taxon>
        <taxon>Liliopsida</taxon>
        <taxon>Poales</taxon>
        <taxon>Poaceae</taxon>
        <taxon>PACMAD clade</taxon>
        <taxon>Panicoideae</taxon>
        <taxon>Panicodae</taxon>
        <taxon>Paniceae</taxon>
        <taxon>Cenchrinae</taxon>
        <taxon>Setaria</taxon>
    </lineage>
</organism>
<feature type="compositionally biased region" description="Basic residues" evidence="1">
    <location>
        <begin position="112"/>
        <end position="125"/>
    </location>
</feature>
<protein>
    <submittedName>
        <fullName evidence="2">Uncharacterized protein</fullName>
    </submittedName>
</protein>
<sequence>MEHGPVRQVAGQAENEFDKEWRVGTGACELLDGTALACCVDGDPWNWRHSDSRPFYVCPSVAEEIFVEPGRVDRAQRSATGFPSPAWSRSDLHQTTTEYHSTKWVLQKIGHPAKKKNLSHRKPSHHGSFSTELN</sequence>
<feature type="region of interest" description="Disordered" evidence="1">
    <location>
        <begin position="112"/>
        <end position="134"/>
    </location>
</feature>
<reference evidence="2" key="1">
    <citation type="journal article" date="2012" name="Nat. Biotechnol.">
        <title>Reference genome sequence of the model plant Setaria.</title>
        <authorList>
            <person name="Bennetzen J.L."/>
            <person name="Schmutz J."/>
            <person name="Wang H."/>
            <person name="Percifield R."/>
            <person name="Hawkins J."/>
            <person name="Pontaroli A.C."/>
            <person name="Estep M."/>
            <person name="Feng L."/>
            <person name="Vaughn J.N."/>
            <person name="Grimwood J."/>
            <person name="Jenkins J."/>
            <person name="Barry K."/>
            <person name="Lindquist E."/>
            <person name="Hellsten U."/>
            <person name="Deshpande S."/>
            <person name="Wang X."/>
            <person name="Wu X."/>
            <person name="Mitros T."/>
            <person name="Triplett J."/>
            <person name="Yang X."/>
            <person name="Ye C.Y."/>
            <person name="Mauro-Herrera M."/>
            <person name="Wang L."/>
            <person name="Li P."/>
            <person name="Sharma M."/>
            <person name="Sharma R."/>
            <person name="Ronald P.C."/>
            <person name="Panaud O."/>
            <person name="Kellogg E.A."/>
            <person name="Brutnell T.P."/>
            <person name="Doust A.N."/>
            <person name="Tuskan G.A."/>
            <person name="Rokhsar D."/>
            <person name="Devos K.M."/>
        </authorList>
    </citation>
    <scope>NUCLEOTIDE SEQUENCE [LARGE SCALE GENOMIC DNA]</scope>
    <source>
        <strain evidence="2">Yugu1</strain>
    </source>
</reference>
<evidence type="ECO:0000313" key="2">
    <source>
        <dbReference type="EMBL" id="RCV45213.1"/>
    </source>
</evidence>